<protein>
    <submittedName>
        <fullName evidence="2">ABC transporter permease</fullName>
    </submittedName>
</protein>
<feature type="transmembrane region" description="Helical" evidence="1">
    <location>
        <begin position="476"/>
        <end position="499"/>
    </location>
</feature>
<feature type="transmembrane region" description="Helical" evidence="1">
    <location>
        <begin position="519"/>
        <end position="540"/>
    </location>
</feature>
<feature type="transmembrane region" description="Helical" evidence="1">
    <location>
        <begin position="445"/>
        <end position="469"/>
    </location>
</feature>
<feature type="transmembrane region" description="Helical" evidence="1">
    <location>
        <begin position="141"/>
        <end position="166"/>
    </location>
</feature>
<feature type="transmembrane region" description="Helical" evidence="1">
    <location>
        <begin position="254"/>
        <end position="276"/>
    </location>
</feature>
<comment type="caution">
    <text evidence="2">The sequence shown here is derived from an EMBL/GenBank/DDBJ whole genome shotgun (WGS) entry which is preliminary data.</text>
</comment>
<keyword evidence="1" id="KW-0812">Transmembrane</keyword>
<organism evidence="2 3">
    <name type="scientific">Actinophytocola glycyrrhizae</name>
    <dbReference type="NCBI Taxonomy" id="2044873"/>
    <lineage>
        <taxon>Bacteria</taxon>
        <taxon>Bacillati</taxon>
        <taxon>Actinomycetota</taxon>
        <taxon>Actinomycetes</taxon>
        <taxon>Pseudonocardiales</taxon>
        <taxon>Pseudonocardiaceae</taxon>
    </lineage>
</organism>
<keyword evidence="1" id="KW-1133">Transmembrane helix</keyword>
<reference evidence="3" key="1">
    <citation type="journal article" date="2019" name="Int. J. Syst. Evol. Microbiol.">
        <title>The Global Catalogue of Microorganisms (GCM) 10K type strain sequencing project: providing services to taxonomists for standard genome sequencing and annotation.</title>
        <authorList>
            <consortium name="The Broad Institute Genomics Platform"/>
            <consortium name="The Broad Institute Genome Sequencing Center for Infectious Disease"/>
            <person name="Wu L."/>
            <person name="Ma J."/>
        </authorList>
    </citation>
    <scope>NUCLEOTIDE SEQUENCE [LARGE SCALE GENOMIC DNA]</scope>
    <source>
        <strain evidence="3">ZS-22-S1</strain>
    </source>
</reference>
<keyword evidence="3" id="KW-1185">Reference proteome</keyword>
<feature type="transmembrane region" description="Helical" evidence="1">
    <location>
        <begin position="311"/>
        <end position="330"/>
    </location>
</feature>
<feature type="transmembrane region" description="Helical" evidence="1">
    <location>
        <begin position="410"/>
        <end position="433"/>
    </location>
</feature>
<feature type="transmembrane region" description="Helical" evidence="1">
    <location>
        <begin position="178"/>
        <end position="202"/>
    </location>
</feature>
<feature type="transmembrane region" description="Helical" evidence="1">
    <location>
        <begin position="360"/>
        <end position="381"/>
    </location>
</feature>
<keyword evidence="1" id="KW-0472">Membrane</keyword>
<accession>A0ABV9S7S1</accession>
<dbReference type="EMBL" id="JBHSIS010000020">
    <property type="protein sequence ID" value="MFC4857780.1"/>
    <property type="molecule type" value="Genomic_DNA"/>
</dbReference>
<evidence type="ECO:0000256" key="1">
    <source>
        <dbReference type="SAM" id="Phobius"/>
    </source>
</evidence>
<proteinExistence type="predicted"/>
<dbReference type="Proteomes" id="UP001595859">
    <property type="component" value="Unassembled WGS sequence"/>
</dbReference>
<evidence type="ECO:0000313" key="2">
    <source>
        <dbReference type="EMBL" id="MFC4857780.1"/>
    </source>
</evidence>
<feature type="transmembrane region" description="Helical" evidence="1">
    <location>
        <begin position="37"/>
        <end position="55"/>
    </location>
</feature>
<name>A0ABV9S7S1_9PSEU</name>
<gene>
    <name evidence="2" type="ORF">ACFPCV_30135</name>
</gene>
<evidence type="ECO:0000313" key="3">
    <source>
        <dbReference type="Proteomes" id="UP001595859"/>
    </source>
</evidence>
<dbReference type="RefSeq" id="WP_378059797.1">
    <property type="nucleotide sequence ID" value="NZ_JBHSIS010000020.1"/>
</dbReference>
<feature type="transmembrane region" description="Helical" evidence="1">
    <location>
        <begin position="100"/>
        <end position="120"/>
    </location>
</feature>
<feature type="transmembrane region" description="Helical" evidence="1">
    <location>
        <begin position="209"/>
        <end position="227"/>
    </location>
</feature>
<sequence>MTATATPTTVATHSAGGTLTGTGTLVRFILRRERVRLPVWLAALTLTTVATAQSFQDLYGDDADRAKAAETMSSPAGLAMTGPAHYLDDYTLGAMMSHQMLGFMAIMVGLMSVLTLVRHTRTEEETGRAELVRANVVGRHAHLVAALAVVVAANVVLALLIAAGLGGLGKAGIPWSGALLYGAAHAAVGLVFAAAAAVTVQVTEHSRGASGLALAVVGVAYFLRAAGDVGENGLSWLSPIGWAQRTWAFMENRWWPLLLALALAAVLVWVAFWLSVRRDVGAGLRQPRPGPATASNALANPLGFALRLHRGLMFGFGVAMLLLGVMYGSILGEAEDMLAGIEVFQDMIAEIGGASVAESFASMVMVIMAIIASVYVVMAALRPRAEESAGRAEPVLATALSRVRWLGSHLVVVLIGSVVMLLAAGLGIGLSGASSTGEGAMVGNLVGAALAYLPALWVTAGVVVVLVGLAPRAAALAWIVPLYAFLVGYLGQILQFPNWMNNLSPFGHIPQLPVDDLDIVPLLVLTALAAALAVGGLLAFREREVNVS</sequence>